<keyword evidence="1" id="KW-0472">Membrane</keyword>
<dbReference type="KEGG" id="pry:Prubr_40920"/>
<evidence type="ECO:0008006" key="5">
    <source>
        <dbReference type="Google" id="ProtNLM"/>
    </source>
</evidence>
<reference evidence="3" key="1">
    <citation type="submission" date="2020-08" db="EMBL/GenBank/DDBJ databases">
        <title>Whole genome shotgun sequence of Polymorphospora rubra NBRC 101157.</title>
        <authorList>
            <person name="Komaki H."/>
            <person name="Tamura T."/>
        </authorList>
    </citation>
    <scope>NUCLEOTIDE SEQUENCE</scope>
    <source>
        <strain evidence="3">NBRC 101157</strain>
    </source>
</reference>
<dbReference type="RefSeq" id="WP_212816459.1">
    <property type="nucleotide sequence ID" value="NZ_AP023359.1"/>
</dbReference>
<proteinExistence type="predicted"/>
<gene>
    <name evidence="3" type="ORF">Prubr_40920</name>
</gene>
<feature type="signal peptide" evidence="2">
    <location>
        <begin position="1"/>
        <end position="20"/>
    </location>
</feature>
<dbReference type="AlphaFoldDB" id="A0A810N0G8"/>
<feature type="transmembrane region" description="Helical" evidence="1">
    <location>
        <begin position="144"/>
        <end position="164"/>
    </location>
</feature>
<organism evidence="3 4">
    <name type="scientific">Polymorphospora rubra</name>
    <dbReference type="NCBI Taxonomy" id="338584"/>
    <lineage>
        <taxon>Bacteria</taxon>
        <taxon>Bacillati</taxon>
        <taxon>Actinomycetota</taxon>
        <taxon>Actinomycetes</taxon>
        <taxon>Micromonosporales</taxon>
        <taxon>Micromonosporaceae</taxon>
        <taxon>Polymorphospora</taxon>
    </lineage>
</organism>
<dbReference type="Proteomes" id="UP000680866">
    <property type="component" value="Chromosome"/>
</dbReference>
<evidence type="ECO:0000256" key="2">
    <source>
        <dbReference type="SAM" id="SignalP"/>
    </source>
</evidence>
<protein>
    <recommendedName>
        <fullName evidence="5">YtkA-like domain-containing protein</fullName>
    </recommendedName>
</protein>
<evidence type="ECO:0000256" key="1">
    <source>
        <dbReference type="SAM" id="Phobius"/>
    </source>
</evidence>
<keyword evidence="1" id="KW-0812">Transmembrane</keyword>
<name>A0A810N0G8_9ACTN</name>
<keyword evidence="2" id="KW-0732">Signal</keyword>
<accession>A0A810N0G8</accession>
<evidence type="ECO:0000313" key="4">
    <source>
        <dbReference type="Proteomes" id="UP000680866"/>
    </source>
</evidence>
<feature type="chain" id="PRO_5039633553" description="YtkA-like domain-containing protein" evidence="2">
    <location>
        <begin position="21"/>
        <end position="178"/>
    </location>
</feature>
<keyword evidence="1" id="KW-1133">Transmembrane helix</keyword>
<sequence length="178" mass="18060">MRLLRIVLATLLAAPLVAVGGQPAAAHGGKVTLEVAGDGGAGVTIRARYEDGHPVDNGMRLVLNGTGEGGRSVGPVQVGPSNEGVGFYRVGSLLSPGDWEITVDTPPPNPTRVTTSVRARVPQSVPPGAAGASVDAADEGGGSWWWLLGGAVVLVAGVGGLVAVRRRPAPVLARSRRR</sequence>
<keyword evidence="4" id="KW-1185">Reference proteome</keyword>
<dbReference type="EMBL" id="AP023359">
    <property type="protein sequence ID" value="BCJ67071.1"/>
    <property type="molecule type" value="Genomic_DNA"/>
</dbReference>
<evidence type="ECO:0000313" key="3">
    <source>
        <dbReference type="EMBL" id="BCJ67071.1"/>
    </source>
</evidence>